<feature type="chain" id="PRO_5032577135" evidence="2">
    <location>
        <begin position="18"/>
        <end position="338"/>
    </location>
</feature>
<protein>
    <submittedName>
        <fullName evidence="3">Uncharacterized protein</fullName>
    </submittedName>
</protein>
<keyword evidence="1" id="KW-1133">Transmembrane helix</keyword>
<feature type="signal peptide" evidence="2">
    <location>
        <begin position="1"/>
        <end position="17"/>
    </location>
</feature>
<dbReference type="EMBL" id="CAJNYT010000865">
    <property type="protein sequence ID" value="CAF3379299.1"/>
    <property type="molecule type" value="Genomic_DNA"/>
</dbReference>
<proteinExistence type="predicted"/>
<keyword evidence="2" id="KW-0732">Signal</keyword>
<sequence>MAVTGSLLSCWCGTCSGRPTITTDVYCTDCDAVVDNSSSERYDTATLTLGTSRSVGFYNSAWLALAFNSASGNPVQNIDACRSACVCQTPTLAASQTGRYFAVALQIEDFYSSSSTTPMSSIPIQFLFYVVAAPTSCSVRLVIIGVRPNRACVGQSINLTVSESAVAQPGCTTAASKTVHRPSLNGTNIYFNDAATNSVVVQYDAGWSSNIPYSGPESIKITDALFWHFEIWNPELSSTTSITTTAPTTHTATSRSVSALTVSTLLTTTGIQVTTTTTTSTVTTSTTTTTTTSISTEISVFTSKNFEYIWRYPVAVFNAIGYLAMLLAHIASMSAFYT</sequence>
<gene>
    <name evidence="3" type="ORF">GRG538_LOCUS8040</name>
</gene>
<dbReference type="Proteomes" id="UP000663872">
    <property type="component" value="Unassembled WGS sequence"/>
</dbReference>
<evidence type="ECO:0000313" key="4">
    <source>
        <dbReference type="Proteomes" id="UP000663872"/>
    </source>
</evidence>
<feature type="transmembrane region" description="Helical" evidence="1">
    <location>
        <begin position="126"/>
        <end position="146"/>
    </location>
</feature>
<feature type="transmembrane region" description="Helical" evidence="1">
    <location>
        <begin position="314"/>
        <end position="337"/>
    </location>
</feature>
<accession>A0A817YJ93</accession>
<evidence type="ECO:0000256" key="2">
    <source>
        <dbReference type="SAM" id="SignalP"/>
    </source>
</evidence>
<comment type="caution">
    <text evidence="3">The sequence shown here is derived from an EMBL/GenBank/DDBJ whole genome shotgun (WGS) entry which is preliminary data.</text>
</comment>
<keyword evidence="1" id="KW-0812">Transmembrane</keyword>
<evidence type="ECO:0000256" key="1">
    <source>
        <dbReference type="SAM" id="Phobius"/>
    </source>
</evidence>
<organism evidence="3 4">
    <name type="scientific">Rotaria socialis</name>
    <dbReference type="NCBI Taxonomy" id="392032"/>
    <lineage>
        <taxon>Eukaryota</taxon>
        <taxon>Metazoa</taxon>
        <taxon>Spiralia</taxon>
        <taxon>Gnathifera</taxon>
        <taxon>Rotifera</taxon>
        <taxon>Eurotatoria</taxon>
        <taxon>Bdelloidea</taxon>
        <taxon>Philodinida</taxon>
        <taxon>Philodinidae</taxon>
        <taxon>Rotaria</taxon>
    </lineage>
</organism>
<keyword evidence="1" id="KW-0472">Membrane</keyword>
<evidence type="ECO:0000313" key="3">
    <source>
        <dbReference type="EMBL" id="CAF3379299.1"/>
    </source>
</evidence>
<name>A0A817YJ93_9BILA</name>
<dbReference type="AlphaFoldDB" id="A0A817YJ93"/>
<reference evidence="3" key="1">
    <citation type="submission" date="2021-02" db="EMBL/GenBank/DDBJ databases">
        <authorList>
            <person name="Nowell W R."/>
        </authorList>
    </citation>
    <scope>NUCLEOTIDE SEQUENCE</scope>
</reference>